<keyword evidence="12" id="KW-0902">Two-component regulatory system</keyword>
<dbReference type="OrthoDB" id="9792991at2"/>
<evidence type="ECO:0000256" key="8">
    <source>
        <dbReference type="ARBA" id="ARBA00022741"/>
    </source>
</evidence>
<keyword evidence="8" id="KW-0547">Nucleotide-binding</keyword>
<evidence type="ECO:0000256" key="11">
    <source>
        <dbReference type="ARBA" id="ARBA00022989"/>
    </source>
</evidence>
<dbReference type="GO" id="GO:0005524">
    <property type="term" value="F:ATP binding"/>
    <property type="evidence" value="ECO:0007669"/>
    <property type="project" value="UniProtKB-KW"/>
</dbReference>
<dbReference type="SUPFAM" id="SSF55874">
    <property type="entry name" value="ATPase domain of HSP90 chaperone/DNA topoisomerase II/histidine kinase"/>
    <property type="match status" value="1"/>
</dbReference>
<keyword evidence="7 15" id="KW-0812">Transmembrane</keyword>
<dbReference type="STRING" id="656914.SAMN00017405_2278"/>
<feature type="transmembrane region" description="Helical" evidence="15">
    <location>
        <begin position="268"/>
        <end position="291"/>
    </location>
</feature>
<comment type="catalytic activity">
    <reaction evidence="1">
        <text>ATP + protein L-histidine = ADP + protein N-phospho-L-histidine.</text>
        <dbReference type="EC" id="2.7.13.3"/>
    </reaction>
</comment>
<dbReference type="PANTHER" id="PTHR45528:SF1">
    <property type="entry name" value="SENSOR HISTIDINE KINASE CPXA"/>
    <property type="match status" value="1"/>
</dbReference>
<keyword evidence="13 15" id="KW-0472">Membrane</keyword>
<dbReference type="CDD" id="cd00082">
    <property type="entry name" value="HisKA"/>
    <property type="match status" value="1"/>
</dbReference>
<dbReference type="InterPro" id="IPR003594">
    <property type="entry name" value="HATPase_dom"/>
</dbReference>
<dbReference type="GO" id="GO:0000155">
    <property type="term" value="F:phosphorelay sensor kinase activity"/>
    <property type="evidence" value="ECO:0007669"/>
    <property type="project" value="InterPro"/>
</dbReference>
<evidence type="ECO:0000256" key="5">
    <source>
        <dbReference type="ARBA" id="ARBA00022553"/>
    </source>
</evidence>
<dbReference type="InterPro" id="IPR003661">
    <property type="entry name" value="HisK_dim/P_dom"/>
</dbReference>
<feature type="coiled-coil region" evidence="14">
    <location>
        <begin position="520"/>
        <end position="578"/>
    </location>
</feature>
<dbReference type="RefSeq" id="WP_084053301.1">
    <property type="nucleotide sequence ID" value="NZ_FWWT01000018.1"/>
</dbReference>
<keyword evidence="5" id="KW-0597">Phosphoprotein</keyword>
<evidence type="ECO:0000256" key="13">
    <source>
        <dbReference type="ARBA" id="ARBA00023136"/>
    </source>
</evidence>
<evidence type="ECO:0000256" key="12">
    <source>
        <dbReference type="ARBA" id="ARBA00023012"/>
    </source>
</evidence>
<dbReference type="PROSITE" id="PS50109">
    <property type="entry name" value="HIS_KIN"/>
    <property type="match status" value="1"/>
</dbReference>
<keyword evidence="18" id="KW-1185">Reference proteome</keyword>
<keyword evidence="11 15" id="KW-1133">Transmembrane helix</keyword>
<dbReference type="Pfam" id="PF00512">
    <property type="entry name" value="HisKA"/>
    <property type="match status" value="1"/>
</dbReference>
<name>A0A1W1VDN3_DESTI</name>
<evidence type="ECO:0000259" key="16">
    <source>
        <dbReference type="PROSITE" id="PS50109"/>
    </source>
</evidence>
<evidence type="ECO:0000256" key="15">
    <source>
        <dbReference type="SAM" id="Phobius"/>
    </source>
</evidence>
<dbReference type="EMBL" id="FWWT01000018">
    <property type="protein sequence ID" value="SMB91323.1"/>
    <property type="molecule type" value="Genomic_DNA"/>
</dbReference>
<evidence type="ECO:0000313" key="17">
    <source>
        <dbReference type="EMBL" id="SMB91323.1"/>
    </source>
</evidence>
<dbReference type="InterPro" id="IPR036097">
    <property type="entry name" value="HisK_dim/P_sf"/>
</dbReference>
<gene>
    <name evidence="17" type="ORF">SAMN00017405_2278</name>
</gene>
<sequence length="700" mass="79855">MDTNSKNKFTPTSWGTLLIILLLAAISVGVYAPIKDAFIKENTSRYLGSYQFKHEIGDLTSFLLTDDFEDRSYIEQRYQELKSIKYYIKKAQGVEIKSNIPDVNEAILQEEIKKSQFYLTIKTDETGKPTIESSHESRFTKDWFINESGVRQEFTEEVTEAPLAPSITGESQITENKVFSKTSPKESKNKYANLEIVYVISGSLANHSDLFAYNFKNFNVSQNIILILIIGAIGILLLTILAFAIPYNSQKQASLVRVFNRMYLEFKFFLWLVFLLGSVGIFSLISSTYYPNGYFFSNSLNFVNIIADANLFFYLIGIPITFILYMLIYVSIVYLKYINEHGFKEGLLKNSIFGKLLFSGITNVKKLSQEIIEVSTEKESSDKLLKILGINLVALGIIAITFPFGILLAIIYTIFLAKYLLKVISKIRSLNEATREIAEGNFTVNIAEDVGILNPIAKNLNNINQGFKVAVEKEIKSQNMKTELISNVSHDLKTPLTSIITYIDLLKNRDTDEQTQKEYLEVLEQKSKRLQILIEDLFEASKASTGNIDLHFENIDVIALLRQTLGEMEEKIKNSTLEIKLNFPDNKIYCELDGRRTYRIFENIMSNILKYSMIGSRVYIDILENEKEVSFVFKNISAYEMNFDNEEITERFTRGDKSRNTEGSGLGLAIAKNLTQLQKGKMDIIIDGDLFKLIITFLKI</sequence>
<dbReference type="SMART" id="SM00388">
    <property type="entry name" value="HisKA"/>
    <property type="match status" value="1"/>
</dbReference>
<dbReference type="Proteomes" id="UP000192731">
    <property type="component" value="Unassembled WGS sequence"/>
</dbReference>
<reference evidence="17 18" key="1">
    <citation type="submission" date="2017-04" db="EMBL/GenBank/DDBJ databases">
        <authorList>
            <person name="Afonso C.L."/>
            <person name="Miller P.J."/>
            <person name="Scott M.A."/>
            <person name="Spackman E."/>
            <person name="Goraichik I."/>
            <person name="Dimitrov K.M."/>
            <person name="Suarez D.L."/>
            <person name="Swayne D.E."/>
        </authorList>
    </citation>
    <scope>NUCLEOTIDE SEQUENCE [LARGE SCALE GENOMIC DNA]</scope>
    <source>
        <strain evidence="17 18">DSM 11270</strain>
    </source>
</reference>
<dbReference type="FunFam" id="1.10.287.130:FF:000008">
    <property type="entry name" value="Two-component sensor histidine kinase"/>
    <property type="match status" value="1"/>
</dbReference>
<accession>A0A1W1VDN3</accession>
<dbReference type="InterPro" id="IPR050398">
    <property type="entry name" value="HssS/ArlS-like"/>
</dbReference>
<dbReference type="PANTHER" id="PTHR45528">
    <property type="entry name" value="SENSOR HISTIDINE KINASE CPXA"/>
    <property type="match status" value="1"/>
</dbReference>
<dbReference type="InterPro" id="IPR005467">
    <property type="entry name" value="His_kinase_dom"/>
</dbReference>
<proteinExistence type="predicted"/>
<organism evidence="17 18">
    <name type="scientific">Desulfonispora thiosulfatigenes DSM 11270</name>
    <dbReference type="NCBI Taxonomy" id="656914"/>
    <lineage>
        <taxon>Bacteria</taxon>
        <taxon>Bacillati</taxon>
        <taxon>Bacillota</taxon>
        <taxon>Clostridia</taxon>
        <taxon>Eubacteriales</taxon>
        <taxon>Peptococcaceae</taxon>
        <taxon>Desulfonispora</taxon>
    </lineage>
</organism>
<dbReference type="Gene3D" id="3.30.565.10">
    <property type="entry name" value="Histidine kinase-like ATPase, C-terminal domain"/>
    <property type="match status" value="1"/>
</dbReference>
<evidence type="ECO:0000256" key="10">
    <source>
        <dbReference type="ARBA" id="ARBA00022840"/>
    </source>
</evidence>
<evidence type="ECO:0000256" key="3">
    <source>
        <dbReference type="ARBA" id="ARBA00012438"/>
    </source>
</evidence>
<dbReference type="SUPFAM" id="SSF47384">
    <property type="entry name" value="Homodimeric domain of signal transducing histidine kinase"/>
    <property type="match status" value="1"/>
</dbReference>
<keyword evidence="10" id="KW-0067">ATP-binding</keyword>
<evidence type="ECO:0000256" key="9">
    <source>
        <dbReference type="ARBA" id="ARBA00022777"/>
    </source>
</evidence>
<comment type="subcellular location">
    <subcellularLocation>
        <location evidence="2">Cell membrane</location>
        <topology evidence="2">Multi-pass membrane protein</topology>
    </subcellularLocation>
</comment>
<dbReference type="CDD" id="cd06225">
    <property type="entry name" value="HAMP"/>
    <property type="match status" value="1"/>
</dbReference>
<evidence type="ECO:0000256" key="4">
    <source>
        <dbReference type="ARBA" id="ARBA00022475"/>
    </source>
</evidence>
<feature type="transmembrane region" description="Helical" evidence="15">
    <location>
        <begin position="311"/>
        <end position="335"/>
    </location>
</feature>
<evidence type="ECO:0000256" key="14">
    <source>
        <dbReference type="SAM" id="Coils"/>
    </source>
</evidence>
<feature type="transmembrane region" description="Helical" evidence="15">
    <location>
        <begin position="12"/>
        <end position="34"/>
    </location>
</feature>
<keyword evidence="6" id="KW-0808">Transferase</keyword>
<evidence type="ECO:0000256" key="2">
    <source>
        <dbReference type="ARBA" id="ARBA00004651"/>
    </source>
</evidence>
<dbReference type="AlphaFoldDB" id="A0A1W1VDN3"/>
<protein>
    <recommendedName>
        <fullName evidence="3">histidine kinase</fullName>
        <ecNumber evidence="3">2.7.13.3</ecNumber>
    </recommendedName>
</protein>
<dbReference type="Pfam" id="PF02518">
    <property type="entry name" value="HATPase_c"/>
    <property type="match status" value="1"/>
</dbReference>
<evidence type="ECO:0000313" key="18">
    <source>
        <dbReference type="Proteomes" id="UP000192731"/>
    </source>
</evidence>
<dbReference type="InterPro" id="IPR036890">
    <property type="entry name" value="HATPase_C_sf"/>
</dbReference>
<evidence type="ECO:0000256" key="7">
    <source>
        <dbReference type="ARBA" id="ARBA00022692"/>
    </source>
</evidence>
<keyword evidence="4" id="KW-1003">Cell membrane</keyword>
<dbReference type="EC" id="2.7.13.3" evidence="3"/>
<dbReference type="GO" id="GO:0005886">
    <property type="term" value="C:plasma membrane"/>
    <property type="evidence" value="ECO:0007669"/>
    <property type="project" value="UniProtKB-SubCell"/>
</dbReference>
<dbReference type="Gene3D" id="1.10.287.130">
    <property type="match status" value="1"/>
</dbReference>
<feature type="transmembrane region" description="Helical" evidence="15">
    <location>
        <begin position="388"/>
        <end position="421"/>
    </location>
</feature>
<keyword evidence="9 17" id="KW-0418">Kinase</keyword>
<feature type="domain" description="Histidine kinase" evidence="16">
    <location>
        <begin position="487"/>
        <end position="684"/>
    </location>
</feature>
<evidence type="ECO:0000256" key="1">
    <source>
        <dbReference type="ARBA" id="ARBA00000085"/>
    </source>
</evidence>
<evidence type="ECO:0000256" key="6">
    <source>
        <dbReference type="ARBA" id="ARBA00022679"/>
    </source>
</evidence>
<feature type="transmembrane region" description="Helical" evidence="15">
    <location>
        <begin position="224"/>
        <end position="247"/>
    </location>
</feature>
<keyword evidence="14" id="KW-0175">Coiled coil</keyword>